<dbReference type="eggNOG" id="COG1820">
    <property type="taxonomic scope" value="Bacteria"/>
</dbReference>
<dbReference type="AlphaFoldDB" id="Q98QJ2"/>
<dbReference type="STRING" id="272635.gene:17576969"/>
<feature type="domain" description="Amidohydrolase-related" evidence="3">
    <location>
        <begin position="189"/>
        <end position="251"/>
    </location>
</feature>
<dbReference type="SUPFAM" id="SSF51556">
    <property type="entry name" value="Metallo-dependent hydrolases"/>
    <property type="match status" value="1"/>
</dbReference>
<reference evidence="4 5" key="1">
    <citation type="journal article" date="2001" name="Nucleic Acids Res.">
        <title>The complete genome sequence of the murine respiratory pathogen Mycoplasma pulmonis.</title>
        <authorList>
            <person name="Chambaud I."/>
            <person name="Heilig R."/>
            <person name="Ferris S."/>
            <person name="Barbe V."/>
            <person name="Samson D."/>
            <person name="Galisson F."/>
            <person name="Moszer I."/>
            <person name="Dybvig K."/>
            <person name="Wroblewski H."/>
            <person name="Viari A."/>
            <person name="Rocha E.P.C."/>
            <person name="Blanchard A."/>
        </authorList>
    </citation>
    <scope>NUCLEOTIDE SEQUENCE [LARGE SCALE GENOMIC DNA]</scope>
    <source>
        <strain evidence="4 5">UAB CTIP</strain>
    </source>
</reference>
<keyword evidence="2 4" id="KW-0378">Hydrolase</keyword>
<dbReference type="GO" id="GO:0006046">
    <property type="term" value="P:N-acetylglucosamine catabolic process"/>
    <property type="evidence" value="ECO:0007669"/>
    <property type="project" value="TreeGrafter"/>
</dbReference>
<evidence type="ECO:0000313" key="4">
    <source>
        <dbReference type="EMBL" id="CAC13542.1"/>
    </source>
</evidence>
<dbReference type="KEGG" id="mpu:MYPU_3690"/>
<dbReference type="PANTHER" id="PTHR11113">
    <property type="entry name" value="N-ACETYLGLUCOSAMINE-6-PHOSPHATE DEACETYLASE"/>
    <property type="match status" value="1"/>
</dbReference>
<dbReference type="Proteomes" id="UP000000528">
    <property type="component" value="Chromosome"/>
</dbReference>
<dbReference type="Gene3D" id="3.20.20.140">
    <property type="entry name" value="Metal-dependent hydrolases"/>
    <property type="match status" value="1"/>
</dbReference>
<dbReference type="GO" id="GO:0008448">
    <property type="term" value="F:N-acetylglucosamine-6-phosphate deacetylase activity"/>
    <property type="evidence" value="ECO:0007669"/>
    <property type="project" value="UniProtKB-EC"/>
</dbReference>
<gene>
    <name evidence="4" type="ordered locus">MYPU_3690</name>
</gene>
<name>Q98QJ2_MYCPU</name>
<dbReference type="Pfam" id="PF01979">
    <property type="entry name" value="Amidohydro_1"/>
    <property type="match status" value="1"/>
</dbReference>
<dbReference type="PIR" id="A90558">
    <property type="entry name" value="A90558"/>
</dbReference>
<accession>Q98QJ2</accession>
<dbReference type="SUPFAM" id="SSF51338">
    <property type="entry name" value="Composite domain of metallo-dependent hydrolases"/>
    <property type="match status" value="1"/>
</dbReference>
<dbReference type="InterPro" id="IPR032466">
    <property type="entry name" value="Metal_Hydrolase"/>
</dbReference>
<evidence type="ECO:0000256" key="2">
    <source>
        <dbReference type="ARBA" id="ARBA00022801"/>
    </source>
</evidence>
<sequence length="253" mass="29086">MEGPFISKEKKGAHDENIIIPLNEKYLEFFKKQKNLKTTIVVAPEENDYKLIKKYSSDFHFSIGHSNCFDFSKKFNLKYFKSFTHFFNGSSGFDHKKEGLINTIFSQKLPSDFLVEIISDGIHVSSQVLKLTYQILNIKNLIVVSDSLSPKGLKDGVYFLGNLEIKKENKTFYLNKQNTIAGSALEYNKNLNFFKESTNASWTDIVYVSSYNLAKNLKLQNKYGTIKVGQKANLVLIDKDFNILFTYVNGKKY</sequence>
<evidence type="ECO:0000256" key="1">
    <source>
        <dbReference type="ARBA" id="ARBA00010716"/>
    </source>
</evidence>
<dbReference type="InterPro" id="IPR011059">
    <property type="entry name" value="Metal-dep_hydrolase_composite"/>
</dbReference>
<dbReference type="InterPro" id="IPR006680">
    <property type="entry name" value="Amidohydro-rel"/>
</dbReference>
<evidence type="ECO:0000313" key="5">
    <source>
        <dbReference type="Proteomes" id="UP000000528"/>
    </source>
</evidence>
<proteinExistence type="inferred from homology"/>
<comment type="similarity">
    <text evidence="1">Belongs to the metallo-dependent hydrolases superfamily. NagA family.</text>
</comment>
<dbReference type="PANTHER" id="PTHR11113:SF14">
    <property type="entry name" value="N-ACETYLGLUCOSAMINE-6-PHOSPHATE DEACETYLASE"/>
    <property type="match status" value="1"/>
</dbReference>
<keyword evidence="5" id="KW-1185">Reference proteome</keyword>
<protein>
    <submittedName>
        <fullName evidence="4">N-ACETYLGLUCOSAMINE-6-PHOSPHATE DEACETYLASE (GLCNAC 6-P DEACETYLASE)</fullName>
        <ecNumber evidence="4">3.5.1.25</ecNumber>
    </submittedName>
</protein>
<dbReference type="EMBL" id="AL445564">
    <property type="protein sequence ID" value="CAC13542.1"/>
    <property type="molecule type" value="Genomic_DNA"/>
</dbReference>
<organism evidence="5">
    <name type="scientific">Mycoplasmopsis pulmonis (strain UAB CTIP)</name>
    <name type="common">Mycoplasma pulmonis</name>
    <dbReference type="NCBI Taxonomy" id="272635"/>
    <lineage>
        <taxon>Bacteria</taxon>
        <taxon>Bacillati</taxon>
        <taxon>Mycoplasmatota</taxon>
        <taxon>Mycoplasmoidales</taxon>
        <taxon>Metamycoplasmataceae</taxon>
        <taxon>Mycoplasmopsis</taxon>
    </lineage>
</organism>
<dbReference type="RefSeq" id="WP_010925173.1">
    <property type="nucleotide sequence ID" value="NC_002771.1"/>
</dbReference>
<dbReference type="HOGENOM" id="CLU_1097638_0_0_14"/>
<evidence type="ECO:0000259" key="3">
    <source>
        <dbReference type="Pfam" id="PF01979"/>
    </source>
</evidence>
<dbReference type="EC" id="3.5.1.25" evidence="4"/>